<evidence type="ECO:0008006" key="3">
    <source>
        <dbReference type="Google" id="ProtNLM"/>
    </source>
</evidence>
<proteinExistence type="predicted"/>
<evidence type="ECO:0000313" key="2">
    <source>
        <dbReference type="Proteomes" id="UP001583193"/>
    </source>
</evidence>
<dbReference type="Proteomes" id="UP001583193">
    <property type="component" value="Unassembled WGS sequence"/>
</dbReference>
<sequence>MDDLDIARQLEGAIIGSIKVRELDRLEFEGLGVYGARSLSEGNIKRLLHRFEKEGCRRLDPLTWIPAEVSPVDMGHIRMANSFEVLTRDNPKEIIIPPGCTVHCFQGRHRIEAATYWLKCGKLAPHEMWWNLILYDASKLSLESRRKLRETEDSSQQFCDGDIFRNIRYYQRRGETEAAGEWLAKWTPSKCRDFKQIYEPKADNHREFRENLDALLEFPALWRSWLMGAHLLSLQCPEELAEAIGQITLAWDRLTCGQHHLLDPETVGYLEGRCPSLSEVDRSFINVVFDDNLVFSRSMDPHTRSELRKAALDYPGIIPSLKLFFENIKYLRPIVYILKRLLPPNFRGTIRKAMQRCYIRPSSQVFPVEISENNFREQEHTDVKYGFWSAYRQ</sequence>
<dbReference type="EMBL" id="JAVDPF010000003">
    <property type="protein sequence ID" value="KAL1885233.1"/>
    <property type="molecule type" value="Genomic_DNA"/>
</dbReference>
<reference evidence="1 2" key="1">
    <citation type="journal article" date="2024" name="IMA Fungus">
        <title>IMA Genome - F19 : A genome assembly and annotation guide to empower mycologists, including annotated draft genome sequences of Ceratocystis pirilliformis, Diaporthe australafricana, Fusarium ophioides, Paecilomyces lecythidis, and Sporothrix stenoceras.</title>
        <authorList>
            <person name="Aylward J."/>
            <person name="Wilson A.M."/>
            <person name="Visagie C.M."/>
            <person name="Spraker J."/>
            <person name="Barnes I."/>
            <person name="Buitendag C."/>
            <person name="Ceriani C."/>
            <person name="Del Mar Angel L."/>
            <person name="du Plessis D."/>
            <person name="Fuchs T."/>
            <person name="Gasser K."/>
            <person name="Kramer D."/>
            <person name="Li W."/>
            <person name="Munsamy K."/>
            <person name="Piso A."/>
            <person name="Price J.L."/>
            <person name="Sonnekus B."/>
            <person name="Thomas C."/>
            <person name="van der Nest A."/>
            <person name="van Dijk A."/>
            <person name="van Heerden A."/>
            <person name="van Vuuren N."/>
            <person name="Yilmaz N."/>
            <person name="Duong T.A."/>
            <person name="van der Merwe N.A."/>
            <person name="Wingfield M.J."/>
            <person name="Wingfield B.D."/>
        </authorList>
    </citation>
    <scope>NUCLEOTIDE SEQUENCE [LARGE SCALE GENOMIC DNA]</scope>
    <source>
        <strain evidence="1 2">CMW 18167</strain>
    </source>
</reference>
<feature type="non-terminal residue" evidence="1">
    <location>
        <position position="393"/>
    </location>
</feature>
<protein>
    <recommendedName>
        <fullName evidence="3">ParB/Sulfiredoxin domain-containing protein</fullName>
    </recommendedName>
</protein>
<accession>A0ABR3YAA1</accession>
<dbReference type="InterPro" id="IPR022198">
    <property type="entry name" value="DUF3723"/>
</dbReference>
<keyword evidence="2" id="KW-1185">Reference proteome</keyword>
<name>A0ABR3YAA1_9EURO</name>
<evidence type="ECO:0000313" key="1">
    <source>
        <dbReference type="EMBL" id="KAL1885233.1"/>
    </source>
</evidence>
<gene>
    <name evidence="1" type="ORF">Plec18167_001890</name>
</gene>
<comment type="caution">
    <text evidence="1">The sequence shown here is derived from an EMBL/GenBank/DDBJ whole genome shotgun (WGS) entry which is preliminary data.</text>
</comment>
<organism evidence="1 2">
    <name type="scientific">Paecilomyces lecythidis</name>
    <dbReference type="NCBI Taxonomy" id="3004212"/>
    <lineage>
        <taxon>Eukaryota</taxon>
        <taxon>Fungi</taxon>
        <taxon>Dikarya</taxon>
        <taxon>Ascomycota</taxon>
        <taxon>Pezizomycotina</taxon>
        <taxon>Eurotiomycetes</taxon>
        <taxon>Eurotiomycetidae</taxon>
        <taxon>Eurotiales</taxon>
        <taxon>Thermoascaceae</taxon>
        <taxon>Paecilomyces</taxon>
    </lineage>
</organism>
<dbReference type="Pfam" id="PF12520">
    <property type="entry name" value="DUF3723"/>
    <property type="match status" value="1"/>
</dbReference>